<dbReference type="GO" id="GO:0016787">
    <property type="term" value="F:hydrolase activity"/>
    <property type="evidence" value="ECO:0007669"/>
    <property type="project" value="UniProtKB-KW"/>
</dbReference>
<evidence type="ECO:0000313" key="3">
    <source>
        <dbReference type="EMBL" id="MFC4831561.1"/>
    </source>
</evidence>
<feature type="domain" description="AB hydrolase-1" evidence="2">
    <location>
        <begin position="34"/>
        <end position="280"/>
    </location>
</feature>
<keyword evidence="4" id="KW-1185">Reference proteome</keyword>
<dbReference type="Proteomes" id="UP001595909">
    <property type="component" value="Unassembled WGS sequence"/>
</dbReference>
<reference evidence="4" key="1">
    <citation type="journal article" date="2019" name="Int. J. Syst. Evol. Microbiol.">
        <title>The Global Catalogue of Microorganisms (GCM) 10K type strain sequencing project: providing services to taxonomists for standard genome sequencing and annotation.</title>
        <authorList>
            <consortium name="The Broad Institute Genomics Platform"/>
            <consortium name="The Broad Institute Genome Sequencing Center for Infectious Disease"/>
            <person name="Wu L."/>
            <person name="Ma J."/>
        </authorList>
    </citation>
    <scope>NUCLEOTIDE SEQUENCE [LARGE SCALE GENOMIC DNA]</scope>
    <source>
        <strain evidence="4">CCUG 50347</strain>
    </source>
</reference>
<organism evidence="3 4">
    <name type="scientific">Actinomycetospora chibensis</name>
    <dbReference type="NCBI Taxonomy" id="663606"/>
    <lineage>
        <taxon>Bacteria</taxon>
        <taxon>Bacillati</taxon>
        <taxon>Actinomycetota</taxon>
        <taxon>Actinomycetes</taxon>
        <taxon>Pseudonocardiales</taxon>
        <taxon>Pseudonocardiaceae</taxon>
        <taxon>Actinomycetospora</taxon>
    </lineage>
</organism>
<dbReference type="EMBL" id="JBHSIM010000005">
    <property type="protein sequence ID" value="MFC4831561.1"/>
    <property type="molecule type" value="Genomic_DNA"/>
</dbReference>
<sequence length="296" mass="32872">MTTPTESSTDAVLTPDTVALDGLRLHYRVGGGGPPVVLLHGWPQTGHCWRHVAGPLAADHTVIVPDLRGYGASDKPTGGFDKRTMARDISLLVEHLGHERVAVVGHDRGGRIAHRWALDRPEQVTRLAVLDIAPSRATWQRMDGDLGAKYWHWLFHLQPDLPERMAGADVEGYLRYFLEKWTYARDGLEPSAIAEYVRAFSQPGALRCGFDDYRAHPVDSAHDDQDHAAGRRVTQPLLALWGADGVMGTTLPLLDMWREYADDVRGRAIERCGHFVPEERPADVLEELRGFLAQAG</sequence>
<accession>A0ABV9RE14</accession>
<evidence type="ECO:0000259" key="2">
    <source>
        <dbReference type="Pfam" id="PF00561"/>
    </source>
</evidence>
<name>A0ABV9RE14_9PSEU</name>
<evidence type="ECO:0000256" key="1">
    <source>
        <dbReference type="ARBA" id="ARBA00022801"/>
    </source>
</evidence>
<dbReference type="PRINTS" id="PR00412">
    <property type="entry name" value="EPOXHYDRLASE"/>
</dbReference>
<dbReference type="RefSeq" id="WP_274190985.1">
    <property type="nucleotide sequence ID" value="NZ_BAABHN010000005.1"/>
</dbReference>
<dbReference type="InterPro" id="IPR029058">
    <property type="entry name" value="AB_hydrolase_fold"/>
</dbReference>
<dbReference type="InterPro" id="IPR000639">
    <property type="entry name" value="Epox_hydrolase-like"/>
</dbReference>
<comment type="caution">
    <text evidence="3">The sequence shown here is derived from an EMBL/GenBank/DDBJ whole genome shotgun (WGS) entry which is preliminary data.</text>
</comment>
<keyword evidence="1 3" id="KW-0378">Hydrolase</keyword>
<dbReference type="SUPFAM" id="SSF53474">
    <property type="entry name" value="alpha/beta-Hydrolases"/>
    <property type="match status" value="1"/>
</dbReference>
<dbReference type="PANTHER" id="PTHR43329">
    <property type="entry name" value="EPOXIDE HYDROLASE"/>
    <property type="match status" value="1"/>
</dbReference>
<proteinExistence type="predicted"/>
<evidence type="ECO:0000313" key="4">
    <source>
        <dbReference type="Proteomes" id="UP001595909"/>
    </source>
</evidence>
<gene>
    <name evidence="3" type="ORF">ACFPEL_03960</name>
</gene>
<dbReference type="Gene3D" id="3.40.50.1820">
    <property type="entry name" value="alpha/beta hydrolase"/>
    <property type="match status" value="1"/>
</dbReference>
<dbReference type="InterPro" id="IPR000073">
    <property type="entry name" value="AB_hydrolase_1"/>
</dbReference>
<dbReference type="Pfam" id="PF00561">
    <property type="entry name" value="Abhydrolase_1"/>
    <property type="match status" value="1"/>
</dbReference>
<protein>
    <submittedName>
        <fullName evidence="3">Alpha/beta fold hydrolase</fullName>
    </submittedName>
</protein>
<dbReference type="PRINTS" id="PR00111">
    <property type="entry name" value="ABHYDROLASE"/>
</dbReference>